<dbReference type="GO" id="GO:0003899">
    <property type="term" value="F:DNA-directed RNA polymerase activity"/>
    <property type="evidence" value="ECO:0007669"/>
    <property type="project" value="InterPro"/>
</dbReference>
<evidence type="ECO:0000256" key="4">
    <source>
        <dbReference type="ARBA" id="ARBA00023163"/>
    </source>
</evidence>
<dbReference type="SUPFAM" id="SSF88946">
    <property type="entry name" value="Sigma2 domain of RNA polymerase sigma factors"/>
    <property type="match status" value="1"/>
</dbReference>
<dbReference type="NCBIfam" id="TIGR02479">
    <property type="entry name" value="FliA_WhiG"/>
    <property type="match status" value="1"/>
</dbReference>
<dbReference type="InterPro" id="IPR012845">
    <property type="entry name" value="RNA_pol_sigma_FliA_WhiG"/>
</dbReference>
<dbReference type="InterPro" id="IPR013324">
    <property type="entry name" value="RNA_pol_sigma_r3/r4-like"/>
</dbReference>
<keyword evidence="3" id="KW-0238">DNA-binding</keyword>
<dbReference type="Pfam" id="PF04545">
    <property type="entry name" value="Sigma70_r4"/>
    <property type="match status" value="1"/>
</dbReference>
<evidence type="ECO:0000259" key="5">
    <source>
        <dbReference type="Pfam" id="PF04542"/>
    </source>
</evidence>
<evidence type="ECO:0000256" key="1">
    <source>
        <dbReference type="ARBA" id="ARBA00023015"/>
    </source>
</evidence>
<dbReference type="GO" id="GO:0006352">
    <property type="term" value="P:DNA-templated transcription initiation"/>
    <property type="evidence" value="ECO:0007669"/>
    <property type="project" value="InterPro"/>
</dbReference>
<sequence>MIQDAYESEDFNATPVLTPKQESHYLQAYLPLVRKVVRQLAPQCTCVMDRQDMEQTALMGLLNAIRRYGQPDEGFAGYAVHRIRGAILDELRSLDWRPRQLRQKYHQIKDLLRDARTQLGHEPSWEDLSKLGLSSEDYQEYQQLEGAETLASLDELLNGDIPVGTLEGRGLEEQIVTQEMLGHALSQLSEKENLVLSMYYQHDMNLKEIALVLGLTEARICQMNKKITHKIRDCLYPD</sequence>
<reference evidence="7 8" key="1">
    <citation type="submission" date="2018-06" db="EMBL/GenBank/DDBJ databases">
        <authorList>
            <consortium name="Pathogen Informatics"/>
            <person name="Doyle S."/>
        </authorList>
    </citation>
    <scope>NUCLEOTIDE SEQUENCE [LARGE SCALE GENOMIC DNA]</scope>
    <source>
        <strain evidence="7 8">NCTC8782</strain>
    </source>
</reference>
<keyword evidence="7" id="KW-0969">Cilium</keyword>
<evidence type="ECO:0000313" key="7">
    <source>
        <dbReference type="EMBL" id="SUX78065.1"/>
    </source>
</evidence>
<keyword evidence="2" id="KW-0731">Sigma factor</keyword>
<keyword evidence="1" id="KW-0805">Transcription regulation</keyword>
<evidence type="ECO:0000256" key="3">
    <source>
        <dbReference type="ARBA" id="ARBA00023125"/>
    </source>
</evidence>
<dbReference type="InterPro" id="IPR000943">
    <property type="entry name" value="RNA_pol_sigma70"/>
</dbReference>
<dbReference type="AlphaFoldDB" id="A0A9Q8E6W8"/>
<dbReference type="InterPro" id="IPR007630">
    <property type="entry name" value="RNA_pol_sigma70_r4"/>
</dbReference>
<dbReference type="Gene3D" id="1.20.140.160">
    <property type="match status" value="1"/>
</dbReference>
<dbReference type="RefSeq" id="WP_115600911.1">
    <property type="nucleotide sequence ID" value="NZ_JAQEEZ010000002.1"/>
</dbReference>
<dbReference type="SUPFAM" id="SSF88659">
    <property type="entry name" value="Sigma3 and sigma4 domains of RNA polymerase sigma factors"/>
    <property type="match status" value="2"/>
</dbReference>
<dbReference type="PRINTS" id="PR00046">
    <property type="entry name" value="SIGMA70FCT"/>
</dbReference>
<dbReference type="PANTHER" id="PTHR30385">
    <property type="entry name" value="SIGMA FACTOR F FLAGELLAR"/>
    <property type="match status" value="1"/>
</dbReference>
<dbReference type="Proteomes" id="UP000255286">
    <property type="component" value="Unassembled WGS sequence"/>
</dbReference>
<dbReference type="EMBL" id="UIGT01000001">
    <property type="protein sequence ID" value="SUX78065.1"/>
    <property type="molecule type" value="Genomic_DNA"/>
</dbReference>
<dbReference type="Pfam" id="PF04542">
    <property type="entry name" value="Sigma70_r2"/>
    <property type="match status" value="1"/>
</dbReference>
<dbReference type="PANTHER" id="PTHR30385:SF7">
    <property type="entry name" value="RNA POLYMERASE SIGMA FACTOR FLIA"/>
    <property type="match status" value="1"/>
</dbReference>
<evidence type="ECO:0000313" key="8">
    <source>
        <dbReference type="Proteomes" id="UP000255286"/>
    </source>
</evidence>
<dbReference type="InterPro" id="IPR007627">
    <property type="entry name" value="RNA_pol_sigma70_r2"/>
</dbReference>
<dbReference type="Gene3D" id="1.10.1740.10">
    <property type="match status" value="1"/>
</dbReference>
<name>A0A9Q8E6W8_9ENTR</name>
<keyword evidence="7" id="KW-0282">Flagellum</keyword>
<dbReference type="GO" id="GO:0003677">
    <property type="term" value="F:DNA binding"/>
    <property type="evidence" value="ECO:0007669"/>
    <property type="project" value="UniProtKB-KW"/>
</dbReference>
<feature type="domain" description="RNA polymerase sigma-70 region 2" evidence="5">
    <location>
        <begin position="27"/>
        <end position="97"/>
    </location>
</feature>
<dbReference type="NCBIfam" id="TIGR02937">
    <property type="entry name" value="sigma70-ECF"/>
    <property type="match status" value="1"/>
</dbReference>
<evidence type="ECO:0000256" key="2">
    <source>
        <dbReference type="ARBA" id="ARBA00023082"/>
    </source>
</evidence>
<dbReference type="NCBIfam" id="NF009091">
    <property type="entry name" value="PRK12427.1"/>
    <property type="match status" value="1"/>
</dbReference>
<dbReference type="GeneID" id="83645243"/>
<dbReference type="GO" id="GO:0016987">
    <property type="term" value="F:sigma factor activity"/>
    <property type="evidence" value="ECO:0007669"/>
    <property type="project" value="UniProtKB-KW"/>
</dbReference>
<dbReference type="InterPro" id="IPR014284">
    <property type="entry name" value="RNA_pol_sigma-70_dom"/>
</dbReference>
<evidence type="ECO:0000259" key="6">
    <source>
        <dbReference type="Pfam" id="PF04545"/>
    </source>
</evidence>
<gene>
    <name evidence="7" type="primary">lafS</name>
    <name evidence="7" type="ORF">NCTC8782_00502</name>
</gene>
<organism evidence="7 8">
    <name type="scientific">Citrobacter youngae</name>
    <dbReference type="NCBI Taxonomy" id="133448"/>
    <lineage>
        <taxon>Bacteria</taxon>
        <taxon>Pseudomonadati</taxon>
        <taxon>Pseudomonadota</taxon>
        <taxon>Gammaproteobacteria</taxon>
        <taxon>Enterobacterales</taxon>
        <taxon>Enterobacteriaceae</taxon>
        <taxon>Citrobacter</taxon>
        <taxon>Citrobacter freundii complex</taxon>
    </lineage>
</organism>
<proteinExistence type="predicted"/>
<keyword evidence="7" id="KW-0966">Cell projection</keyword>
<protein>
    <submittedName>
        <fullName evidence="7">Flagellar sigma factor 28 protein</fullName>
    </submittedName>
</protein>
<feature type="domain" description="RNA polymerase sigma-70 region 4" evidence="6">
    <location>
        <begin position="184"/>
        <end position="232"/>
    </location>
</feature>
<dbReference type="InterPro" id="IPR013325">
    <property type="entry name" value="RNA_pol_sigma_r2"/>
</dbReference>
<comment type="caution">
    <text evidence="7">The sequence shown here is derived from an EMBL/GenBank/DDBJ whole genome shotgun (WGS) entry which is preliminary data.</text>
</comment>
<accession>A0A9Q8E6W8</accession>
<keyword evidence="4" id="KW-0804">Transcription</keyword>